<dbReference type="AlphaFoldDB" id="A0A560J4Z6"/>
<feature type="domain" description="Integrase catalytic" evidence="1">
    <location>
        <begin position="112"/>
        <end position="204"/>
    </location>
</feature>
<protein>
    <submittedName>
        <fullName evidence="2">Helix-turn-helix protein</fullName>
    </submittedName>
</protein>
<dbReference type="Gene3D" id="3.30.420.10">
    <property type="entry name" value="Ribonuclease H-like superfamily/Ribonuclease H"/>
    <property type="match status" value="1"/>
</dbReference>
<dbReference type="Proteomes" id="UP000315914">
    <property type="component" value="Unassembled WGS sequence"/>
</dbReference>
<dbReference type="InterPro" id="IPR025948">
    <property type="entry name" value="HTH-like_dom"/>
</dbReference>
<sequence>MVTPAAKRKAVAHLRGAFGMSERRACKAIGCCRMTMRYQTTRADEAGLRQRMRAIAQERRRFGYRRLHVLLKREGYLVNHKKLFRLYREERLAVRRRGGRKRAIGTRAPMTVAMAPNDRWSLDFVSDQLTDGRRFRILTVIDDCTRECLALVADTSLSGTRVARELDRLVMERGKPKTVVSDNGTELTSNAILTWADQSRVAWH</sequence>
<comment type="caution">
    <text evidence="2">The sequence shown here is derived from an EMBL/GenBank/DDBJ whole genome shotgun (WGS) entry which is preliminary data.</text>
</comment>
<name>A0A560J4Z6_9BRAD</name>
<organism evidence="2 3">
    <name type="scientific">Bradyrhizobium sacchari</name>
    <dbReference type="NCBI Taxonomy" id="1399419"/>
    <lineage>
        <taxon>Bacteria</taxon>
        <taxon>Pseudomonadati</taxon>
        <taxon>Pseudomonadota</taxon>
        <taxon>Alphaproteobacteria</taxon>
        <taxon>Hyphomicrobiales</taxon>
        <taxon>Nitrobacteraceae</taxon>
        <taxon>Bradyrhizobium</taxon>
    </lineage>
</organism>
<accession>A0A560J4Z6</accession>
<dbReference type="GO" id="GO:0015074">
    <property type="term" value="P:DNA integration"/>
    <property type="evidence" value="ECO:0007669"/>
    <property type="project" value="InterPro"/>
</dbReference>
<dbReference type="InterPro" id="IPR001584">
    <property type="entry name" value="Integrase_cat-core"/>
</dbReference>
<dbReference type="Pfam" id="PF00665">
    <property type="entry name" value="rve"/>
    <property type="match status" value="1"/>
</dbReference>
<proteinExistence type="predicted"/>
<dbReference type="InterPro" id="IPR012337">
    <property type="entry name" value="RNaseH-like_sf"/>
</dbReference>
<evidence type="ECO:0000259" key="1">
    <source>
        <dbReference type="PROSITE" id="PS50994"/>
    </source>
</evidence>
<evidence type="ECO:0000313" key="2">
    <source>
        <dbReference type="EMBL" id="TWB65905.1"/>
    </source>
</evidence>
<dbReference type="Pfam" id="PF13276">
    <property type="entry name" value="HTH_21"/>
    <property type="match status" value="1"/>
</dbReference>
<dbReference type="PANTHER" id="PTHR47515">
    <property type="entry name" value="LOW CALCIUM RESPONSE LOCUS PROTEIN T"/>
    <property type="match status" value="1"/>
</dbReference>
<dbReference type="PROSITE" id="PS50994">
    <property type="entry name" value="INTEGRASE"/>
    <property type="match status" value="1"/>
</dbReference>
<dbReference type="SUPFAM" id="SSF53098">
    <property type="entry name" value="Ribonuclease H-like"/>
    <property type="match status" value="1"/>
</dbReference>
<gene>
    <name evidence="2" type="ORF">FBZ95_12118</name>
</gene>
<dbReference type="EMBL" id="VITW01000021">
    <property type="protein sequence ID" value="TWB65905.1"/>
    <property type="molecule type" value="Genomic_DNA"/>
</dbReference>
<dbReference type="PANTHER" id="PTHR47515:SF1">
    <property type="entry name" value="BLR2054 PROTEIN"/>
    <property type="match status" value="1"/>
</dbReference>
<dbReference type="GO" id="GO:0003676">
    <property type="term" value="F:nucleic acid binding"/>
    <property type="evidence" value="ECO:0007669"/>
    <property type="project" value="InterPro"/>
</dbReference>
<reference evidence="2 3" key="1">
    <citation type="submission" date="2019-06" db="EMBL/GenBank/DDBJ databases">
        <title>Genomic Encyclopedia of Type Strains, Phase IV (KMG-V): Genome sequencing to study the core and pangenomes of soil and plant-associated prokaryotes.</title>
        <authorList>
            <person name="Whitman W."/>
        </authorList>
    </citation>
    <scope>NUCLEOTIDE SEQUENCE [LARGE SCALE GENOMIC DNA]</scope>
    <source>
        <strain evidence="2 3">BR 10556</strain>
    </source>
</reference>
<evidence type="ECO:0000313" key="3">
    <source>
        <dbReference type="Proteomes" id="UP000315914"/>
    </source>
</evidence>
<dbReference type="InterPro" id="IPR036397">
    <property type="entry name" value="RNaseH_sf"/>
</dbReference>
<keyword evidence="3" id="KW-1185">Reference proteome</keyword>